<dbReference type="Pfam" id="PF12359">
    <property type="entry name" value="DUF3645"/>
    <property type="match status" value="1"/>
</dbReference>
<dbReference type="Pfam" id="PF02825">
    <property type="entry name" value="WWE"/>
    <property type="match status" value="1"/>
</dbReference>
<feature type="compositionally biased region" description="Basic and acidic residues" evidence="9">
    <location>
        <begin position="3329"/>
        <end position="3345"/>
    </location>
</feature>
<evidence type="ECO:0000313" key="12">
    <source>
        <dbReference type="Proteomes" id="UP001642464"/>
    </source>
</evidence>
<keyword evidence="6 8" id="KW-0378">Hydrolase</keyword>
<feature type="domain" description="Calpain catalytic" evidence="10">
    <location>
        <begin position="240"/>
        <end position="587"/>
    </location>
</feature>
<dbReference type="InterPro" id="IPR038765">
    <property type="entry name" value="Papain-like_cys_pep_sf"/>
</dbReference>
<evidence type="ECO:0000313" key="11">
    <source>
        <dbReference type="EMBL" id="CAK9018287.1"/>
    </source>
</evidence>
<evidence type="ECO:0000256" key="4">
    <source>
        <dbReference type="ARBA" id="ARBA00022670"/>
    </source>
</evidence>
<evidence type="ECO:0000256" key="1">
    <source>
        <dbReference type="ARBA" id="ARBA00000707"/>
    </source>
</evidence>
<feature type="active site" evidence="8">
    <location>
        <position position="512"/>
    </location>
</feature>
<dbReference type="InterPro" id="IPR022684">
    <property type="entry name" value="Calpain_cysteine_protease"/>
</dbReference>
<gene>
    <name evidence="11" type="ORF">SCF082_LOCUS14015</name>
</gene>
<evidence type="ECO:0000256" key="6">
    <source>
        <dbReference type="ARBA" id="ARBA00022801"/>
    </source>
</evidence>
<dbReference type="Gene3D" id="3.90.70.10">
    <property type="entry name" value="Cysteine proteinases"/>
    <property type="match status" value="1"/>
</dbReference>
<keyword evidence="4 8" id="KW-0645">Protease</keyword>
<dbReference type="InterPro" id="IPR051346">
    <property type="entry name" value="OTU_Deubiquitinase"/>
</dbReference>
<dbReference type="InterPro" id="IPR022105">
    <property type="entry name" value="DUF3645"/>
</dbReference>
<comment type="catalytic activity">
    <reaction evidence="1">
        <text>Thiol-dependent hydrolysis of ester, thioester, amide, peptide and isopeptide bonds formed by the C-terminal Gly of ubiquitin (a 76-residue protein attached to proteins as an intracellular targeting signal).</text>
        <dbReference type="EC" id="3.4.19.12"/>
    </reaction>
</comment>
<keyword evidence="12" id="KW-1185">Reference proteome</keyword>
<sequence length="3823" mass="428797">MGCGASSDEQAVGPPGSSSRTENVSPEMDAWGKPLVIPMSAVSALEKPADDDSTAQMEQVVESKLKDAKAGDDGYDKNVELSEDEQQQVKEWLEMVKDFDNVDFDADFGGSMNTAEEIYKAFKALPAKVRAMKKVVDGTWNVAFPVGAAVVASMDITVNTPQEEIDKKYMKIFQEYPWYGPASGELRRIKIRERVRGKAYEPYDRLSLDPWDGNIDYDQDELQNYISEHFERAQGVKAFLFSRRADPQHPDHVYFQDGPAIVDYVNEFLGETRYVDTFTQTSDTNHGNTWGIPKNYSEMQVFSEGVDPNDIMQGFIGNCWMVSTIATVARWPQLLEEGIYPKSFSPSGCYAVRLCSKCSETKPQDVRWAWIIVDSIFPRDERGQTACANSRDHLELWPMILEKALAKMHGSYSLMVGGGGGKPVGYGGLLMALSGGPWYWMTIGKELKTEEKVSNYLRWMRHKAQRLLVVSCSASPSDKERLGLVGHHAYSILGMHSIFEEDNEIHLVELRNPWGWFEWKGKWSNHDWQNWMKNKRHNQVARFRELFDWERIKETDGKEGMPRDGQFYMEVKDFMQYFTTITVVKEETLRDVSGWLSDLKSAAKFSSKARFHVPPIQARAFSRLVACLSGHGSFNTSAGAAQWCEDLKKRLEKLKPGQLLLAPGGWIHNKGGHAIIYLFHRASDKEFRFAVCNTGEGVNDHPQDAGADVFPKEKRVTSWLLKGIPPEKILDELWLFSLFKIYYRKADHHKPIILYEVLLPMILPSANVREQTDSSWLTPATCQRAGSCYYKCIPAALRLILGIREVEEWERKLLMYHLRLGQVARIHQALKDTDLEAMTASDFMVVECACRQMAQKVLHQNRISNDEKESARRLIAGVDAKVAEAREIQRQALAKKAVGISQGVPKDHVGYAGFPGWELLSVPWYGHGNNGAYTHLMGNKDSLHPGEHVDIAALRELTGMELIFKATEVCDKLENNGLEETIKLRIGALIEDIFIRYFPGSHPEWTELEFDLATQTKLLKSLWRLTQHYVAAVASSTTARTQVAAQVLTMRSLHAAFETSMRRPASDGMLPTTQAIINPVGGSDPDTFRLSWSFTGDADLRGNSVAVSTEGLPLSTPKLAEARNSLQRHAAGGGAKGDAAWDQMLNGLKYDASSMKSTQQLVNDLTKKVLGIMSNVLPPNHSDEWPKWTIPFGWALNSAGEIKKRAPEFYYWRDICVWSKYICLDPACRKFKGVFKSDNVTINWKVSYCKPCEILKSQPSALNGTIKFDQLSKGFPCTSGASLPAVGLDKASTEDDVVHAPTLPNFGQALAQEEAEHVLSSLTMPYLRIPLLLHFLAADRLHALKQTSMQDMLWAALMEPANWADDEHPKPVEQAPENKSKLGTSFGLLHNEVLKGLNAIAAPFCALCEQADELAGLAPPEEFDGPPAEILQYFVRLGSRVLDQLHDQTVEESELMRTLTKFLEEKAVKHLHRWINASTQEMDVRCRLHAHIALTCLHRDMSAAENLILLLSSCCYVISWYERDFSESFGTELQMVYEVVQRRRCDVISALDKASENERKHILDEVAKITSNFFTSKSDQWHPGDGPGSWKCDKKGGAAVFNAQTCTLWLESGLLRPIPPKLQRTPHFVEFFRQHPVKLQPTCRPVRLAKNCHILSAADDDSITFEMQWWSSVTNQSQRVQAEDREGSRWKADGGCVAVSMPWCNGDTWMLPGGIECEQRNVTDWLKTQGHDALAEVWENLVSFAQDPGNDDEGEALAPLAGAWYCQTNQLEAKELVAVQHLDRQGILEARFACEGHAVIRVFTHSDFGRHGFRSMIFCSDAAFSYASLVPNDQDREERPLSNPQFAGKLGFLPKDESLAILDDGKRLWVPPVALQGLLPAVLLEGCRFWAEDKGGTVSFKGEPFKPPVYNSLNYSIQIECTKGTAKVTRKVGDKTWVLASPIHAPRGSQIERFAAILGPLEAMSHTLFWTDEEGTALCLVELPRVQLRFAPGPDPNGRGFRLFSKEFGGFYLLNRRGIYDPEAWKDATGDPRAADLAAFLAKMPHAVILRSTAGSIRILVTNADVTRPAIKCKPFSTDLVVNRKILVALSLKTFLWDFHESGSLLLTSSLSGTLYLALLTLLHRDYIACARLVGSVGFDEGISAEEFRLLKMILISTAKDRHPNASALRLKMILALIAHNPKHPLLEPDVKLIQSDYADYLVKLTHISQNCRLQLREEGVLLRNMTEMECEFWPQAENRQKFVEASLNGSPACMLRYGTKHPAQNREGLLGYQTLCRYMDAYCNSRWYENFTVDSNEEGKVRSDFESLIDLMDRCDREDWTCSGTLFFTLYGILTGTSKVKLHGKDVAQCLVRLVIEKYWLRCIRLAKNPSGDDLRVICTLWSVMGMNAMGMAGNLPPFEEAAKLYRESKYGCLIGHDESCGLTFLNAMYEALKSGYSSAESLVPEVSCQSQSKQDKLTISEEAMPRFLPPCAPRLVDFAKSTCALEGEGEEVLSMLSQPLKFISQKFVSEFEETLEIPDNPFSQERLAGLPGGMTRIGAEIIKGKLEGHDVYLKRARSRKGFGLKCIPQRPDEDALASALDTLQELEDEIKACWSHDLERVASLRKELLKRADLAPEDKGDGTLFWLGRRGGNEGHLWLEWCIGSELDSVREFKGCVAAVNKVVDTNAAMQVGRGILGLMLYVNRVAQAQLVLGCLQDLRGAVKRTQSKGIDEIACKELQTLAGRVAMFLGCQRNYTTGDPEISPAFLLFEYVTGFMVRKQQVTLIRRFAEEAFNGRSLVAQMIMGAGKTTCIAPMLTLLLGNDGRLVLNIVPRALLAQTRNVMRTMFGQILAKRVVTLEFSRMMGQEDPFDVKLVKMQLFDAQRDAAVVCTTPAAIKSMFLRHLELLQLNHILASTMKKYEDQMYKASDSVSQTRIKKRMDDVNKDINGNRVMAGFIGDVLGMLRNNSCALIDEVDLVLHPLKSELNFPIGSFEMYDLGCDRWHLAVHLLDALFLTDEGHAAAGIFYPDIRNCGGKAGAAAAERISQLEQEIPEIVKKGYDLLTLQKQPHLVLLSRAWYDKNLLRPLADWLACWIITRPEAGKFRSGVEYNDVCEFLSMDLTDLLKSDVKSKVDEKTKADSKIGKLLTLGREWLFQLVPHVLSKVNRVQYGLLTERELALPENQKAPTSRRLLAVPFVAKDKPSPAAEFAQPDVLIGFTVLAYRYEGMRLSDTVTMLHHLQMKSGRESGPWSSRPTCVLFERWKEIGTKRYKEKGGKSSVGGLGPLNWEVKLDEWKKLPSNITELLREAVAMKKTKIQFTGFGAQPYEIDLEKMVQVNLKSKKEREIRQVEESAKRGEDLKLPELQALSSSTGDEESKKKKEKKDDAPAEGESEDPLLKGTAKREEEKPQGHAQVAVELLGPVPEIVLWYLLTMVFDAVLRQQPYKLSATGQELGSSMLFSSRIGFSGTPSSLLPEDLGECLFEAENEGEILSVLSDEQHVVPPLIHLAADWSPESILSMVAKSKDPVYHCLIDTGALVMGFTNEEVAKLMLKMLPEELFDGVAYFDDHDAPMVILRGAVKPALLSEAGVPMNRRFTFFDQVHTTGTDTKQPLQSYAALTLSASMTFRDYAQGAWRMRGLGKGQKLRMMIAPELAKKVAGVVKTDGELGLHDAVAFMLSNQFDSEGKQFAALQLQNLATVWRQHALDDLMKEPEVKKRESKEMRDQVEAFLESLRFPVETNVHEPLTLDQKMQNMTDEQAHIMNEKEKGHCAKLINAARGSKDGGDLGAEITRQQEKEQEKQQEKEKEVEVHVGREREREAGRCRHLGAKTLQILASDGR</sequence>
<evidence type="ECO:0000256" key="2">
    <source>
        <dbReference type="ARBA" id="ARBA00007623"/>
    </source>
</evidence>
<feature type="region of interest" description="Disordered" evidence="9">
    <location>
        <begin position="3761"/>
        <end position="3803"/>
    </location>
</feature>
<dbReference type="PRINTS" id="PR00704">
    <property type="entry name" value="CALPAIN"/>
</dbReference>
<evidence type="ECO:0000256" key="5">
    <source>
        <dbReference type="ARBA" id="ARBA00022786"/>
    </source>
</evidence>
<dbReference type="Pfam" id="PF12340">
    <property type="entry name" value="DUF3638"/>
    <property type="match status" value="1"/>
</dbReference>
<feature type="region of interest" description="Disordered" evidence="9">
    <location>
        <begin position="1"/>
        <end position="32"/>
    </location>
</feature>
<dbReference type="SMART" id="SM00230">
    <property type="entry name" value="CysPc"/>
    <property type="match status" value="1"/>
</dbReference>
<feature type="active site" evidence="8">
    <location>
        <position position="488"/>
    </location>
</feature>
<keyword evidence="5" id="KW-0833">Ubl conjugation pathway</keyword>
<dbReference type="EMBL" id="CAXAMM010008735">
    <property type="protein sequence ID" value="CAK9018287.1"/>
    <property type="molecule type" value="Genomic_DNA"/>
</dbReference>
<dbReference type="InterPro" id="IPR001300">
    <property type="entry name" value="Peptidase_C2_calpain_cat"/>
</dbReference>
<dbReference type="PROSITE" id="PS00139">
    <property type="entry name" value="THIOL_PROTEASE_CYS"/>
    <property type="match status" value="1"/>
</dbReference>
<dbReference type="InterPro" id="IPR000169">
    <property type="entry name" value="Pept_cys_AS"/>
</dbReference>
<keyword evidence="7 8" id="KW-0788">Thiol protease</keyword>
<evidence type="ECO:0000256" key="3">
    <source>
        <dbReference type="ARBA" id="ARBA00012759"/>
    </source>
</evidence>
<feature type="compositionally biased region" description="Basic and acidic residues" evidence="9">
    <location>
        <begin position="3776"/>
        <end position="3803"/>
    </location>
</feature>
<feature type="compositionally biased region" description="Basic and acidic residues" evidence="9">
    <location>
        <begin position="3358"/>
        <end position="3370"/>
    </location>
</feature>
<dbReference type="EC" id="3.4.19.12" evidence="3"/>
<protein>
    <recommendedName>
        <fullName evidence="3">ubiquitinyl hydrolase 1</fullName>
        <ecNumber evidence="3">3.4.19.12</ecNumber>
    </recommendedName>
</protein>
<evidence type="ECO:0000256" key="8">
    <source>
        <dbReference type="PROSITE-ProRule" id="PRU00239"/>
    </source>
</evidence>
<proteinExistence type="inferred from homology"/>
<name>A0ABP0JV70_9DINO</name>
<dbReference type="PROSITE" id="PS50203">
    <property type="entry name" value="CALPAIN_CAT"/>
    <property type="match status" value="1"/>
</dbReference>
<comment type="similarity">
    <text evidence="2">Belongs to the peptidase C2 family.</text>
</comment>
<dbReference type="Gene3D" id="3.40.50.300">
    <property type="entry name" value="P-loop containing nucleotide triphosphate hydrolases"/>
    <property type="match status" value="1"/>
</dbReference>
<evidence type="ECO:0000256" key="7">
    <source>
        <dbReference type="ARBA" id="ARBA00022807"/>
    </source>
</evidence>
<evidence type="ECO:0000259" key="10">
    <source>
        <dbReference type="PROSITE" id="PS50203"/>
    </source>
</evidence>
<evidence type="ECO:0000256" key="9">
    <source>
        <dbReference type="SAM" id="MobiDB-lite"/>
    </source>
</evidence>
<dbReference type="Gene3D" id="3.30.720.50">
    <property type="match status" value="1"/>
</dbReference>
<dbReference type="InterPro" id="IPR037197">
    <property type="entry name" value="WWE_dom_sf"/>
</dbReference>
<accession>A0ABP0JV70</accession>
<dbReference type="InterPro" id="IPR027417">
    <property type="entry name" value="P-loop_NTPase"/>
</dbReference>
<dbReference type="Proteomes" id="UP001642464">
    <property type="component" value="Unassembled WGS sequence"/>
</dbReference>
<reference evidence="11 12" key="1">
    <citation type="submission" date="2024-02" db="EMBL/GenBank/DDBJ databases">
        <authorList>
            <person name="Chen Y."/>
            <person name="Shah S."/>
            <person name="Dougan E. K."/>
            <person name="Thang M."/>
            <person name="Chan C."/>
        </authorList>
    </citation>
    <scope>NUCLEOTIDE SEQUENCE [LARGE SCALE GENOMIC DNA]</scope>
</reference>
<dbReference type="SUPFAM" id="SSF52540">
    <property type="entry name" value="P-loop containing nucleoside triphosphate hydrolases"/>
    <property type="match status" value="1"/>
</dbReference>
<dbReference type="InterPro" id="IPR004170">
    <property type="entry name" value="WWE_dom"/>
</dbReference>
<dbReference type="SUPFAM" id="SSF54001">
    <property type="entry name" value="Cysteine proteinases"/>
    <property type="match status" value="1"/>
</dbReference>
<feature type="region of interest" description="Disordered" evidence="9">
    <location>
        <begin position="3329"/>
        <end position="3395"/>
    </location>
</feature>
<dbReference type="InterPro" id="IPR022099">
    <property type="entry name" value="DUF3638"/>
</dbReference>
<organism evidence="11 12">
    <name type="scientific">Durusdinium trenchii</name>
    <dbReference type="NCBI Taxonomy" id="1381693"/>
    <lineage>
        <taxon>Eukaryota</taxon>
        <taxon>Sar</taxon>
        <taxon>Alveolata</taxon>
        <taxon>Dinophyceae</taxon>
        <taxon>Suessiales</taxon>
        <taxon>Symbiodiniaceae</taxon>
        <taxon>Durusdinium</taxon>
    </lineage>
</organism>
<comment type="caution">
    <text evidence="11">The sequence shown here is derived from an EMBL/GenBank/DDBJ whole genome shotgun (WGS) entry which is preliminary data.</text>
</comment>
<dbReference type="PANTHER" id="PTHR13367:SF28">
    <property type="entry name" value="UBIQUITIN THIOESTERASE ZRANB1"/>
    <property type="match status" value="1"/>
</dbReference>
<dbReference type="PANTHER" id="PTHR13367">
    <property type="entry name" value="UBIQUITIN THIOESTERASE"/>
    <property type="match status" value="1"/>
</dbReference>
<dbReference type="Pfam" id="PF00648">
    <property type="entry name" value="Peptidase_C2"/>
    <property type="match status" value="1"/>
</dbReference>
<feature type="active site" evidence="8">
    <location>
        <position position="319"/>
    </location>
</feature>